<evidence type="ECO:0000256" key="1">
    <source>
        <dbReference type="ARBA" id="ARBA00010641"/>
    </source>
</evidence>
<dbReference type="RefSeq" id="WP_249846954.1">
    <property type="nucleotide sequence ID" value="NZ_JAMGBD010000001.1"/>
</dbReference>
<feature type="domain" description="RNA polymerase sigma factor 70 region 4 type 2" evidence="7">
    <location>
        <begin position="109"/>
        <end position="159"/>
    </location>
</feature>
<proteinExistence type="inferred from homology"/>
<keyword evidence="4" id="KW-0238">DNA-binding</keyword>
<accession>A0ABT0RK55</accession>
<reference evidence="8" key="1">
    <citation type="submission" date="2022-05" db="EMBL/GenBank/DDBJ databases">
        <authorList>
            <person name="Jo J.-H."/>
            <person name="Im W.-T."/>
        </authorList>
    </citation>
    <scope>NUCLEOTIDE SEQUENCE</scope>
    <source>
        <strain evidence="8">SE158</strain>
    </source>
</reference>
<evidence type="ECO:0000259" key="6">
    <source>
        <dbReference type="Pfam" id="PF04542"/>
    </source>
</evidence>
<evidence type="ECO:0000256" key="5">
    <source>
        <dbReference type="ARBA" id="ARBA00023163"/>
    </source>
</evidence>
<comment type="similarity">
    <text evidence="1">Belongs to the sigma-70 factor family. ECF subfamily.</text>
</comment>
<dbReference type="InterPro" id="IPR013249">
    <property type="entry name" value="RNA_pol_sigma70_r4_t2"/>
</dbReference>
<evidence type="ECO:0000256" key="2">
    <source>
        <dbReference type="ARBA" id="ARBA00023015"/>
    </source>
</evidence>
<dbReference type="InterPro" id="IPR036388">
    <property type="entry name" value="WH-like_DNA-bd_sf"/>
</dbReference>
<keyword evidence="5" id="KW-0804">Transcription</keyword>
<dbReference type="PANTHER" id="PTHR43133:SF58">
    <property type="entry name" value="ECF RNA POLYMERASE SIGMA FACTOR SIGD"/>
    <property type="match status" value="1"/>
</dbReference>
<dbReference type="InterPro" id="IPR007627">
    <property type="entry name" value="RNA_pol_sigma70_r2"/>
</dbReference>
<protein>
    <submittedName>
        <fullName evidence="8">Sigma-70 family RNA polymerase sigma factor</fullName>
    </submittedName>
</protein>
<dbReference type="SUPFAM" id="SSF88659">
    <property type="entry name" value="Sigma3 and sigma4 domains of RNA polymerase sigma factors"/>
    <property type="match status" value="1"/>
</dbReference>
<dbReference type="Gene3D" id="1.10.10.10">
    <property type="entry name" value="Winged helix-like DNA-binding domain superfamily/Winged helix DNA-binding domain"/>
    <property type="match status" value="1"/>
</dbReference>
<dbReference type="Pfam" id="PF04542">
    <property type="entry name" value="Sigma70_r2"/>
    <property type="match status" value="1"/>
</dbReference>
<evidence type="ECO:0000313" key="9">
    <source>
        <dbReference type="Proteomes" id="UP001165363"/>
    </source>
</evidence>
<feature type="domain" description="RNA polymerase sigma-70 region 2" evidence="6">
    <location>
        <begin position="18"/>
        <end position="84"/>
    </location>
</feature>
<dbReference type="EMBL" id="JAMGBD010000001">
    <property type="protein sequence ID" value="MCL6683022.1"/>
    <property type="molecule type" value="Genomic_DNA"/>
</dbReference>
<dbReference type="Gene3D" id="1.10.1740.10">
    <property type="match status" value="1"/>
</dbReference>
<dbReference type="PANTHER" id="PTHR43133">
    <property type="entry name" value="RNA POLYMERASE ECF-TYPE SIGMA FACTO"/>
    <property type="match status" value="1"/>
</dbReference>
<dbReference type="InterPro" id="IPR013324">
    <property type="entry name" value="RNA_pol_sigma_r3/r4-like"/>
</dbReference>
<dbReference type="InterPro" id="IPR014284">
    <property type="entry name" value="RNA_pol_sigma-70_dom"/>
</dbReference>
<sequence length="166" mass="18742">MTAALEGSEPDYASLLRELVLLLRAFFRKRMSDRFDDVEDMVQETLIAIHTRRLTYDRTRAFTPWVFSIARYKMIDLHRRTRRTVPIEGLEDILLSEGFEDVVNASVDINSLLETLPQKQARLIRATRLEGASVAEAAAANRVGQSDVKVSVHRGMKALALKVGGK</sequence>
<dbReference type="Pfam" id="PF08281">
    <property type="entry name" value="Sigma70_r4_2"/>
    <property type="match status" value="1"/>
</dbReference>
<evidence type="ECO:0000259" key="7">
    <source>
        <dbReference type="Pfam" id="PF08281"/>
    </source>
</evidence>
<dbReference type="InterPro" id="IPR039425">
    <property type="entry name" value="RNA_pol_sigma-70-like"/>
</dbReference>
<keyword evidence="3" id="KW-0731">Sigma factor</keyword>
<keyword evidence="9" id="KW-1185">Reference proteome</keyword>
<keyword evidence="2" id="KW-0805">Transcription regulation</keyword>
<dbReference type="SUPFAM" id="SSF88946">
    <property type="entry name" value="Sigma2 domain of RNA polymerase sigma factors"/>
    <property type="match status" value="1"/>
</dbReference>
<organism evidence="8 9">
    <name type="scientific">Sphingomonas alba</name>
    <dbReference type="NCBI Taxonomy" id="2908208"/>
    <lineage>
        <taxon>Bacteria</taxon>
        <taxon>Pseudomonadati</taxon>
        <taxon>Pseudomonadota</taxon>
        <taxon>Alphaproteobacteria</taxon>
        <taxon>Sphingomonadales</taxon>
        <taxon>Sphingomonadaceae</taxon>
        <taxon>Sphingomonas</taxon>
    </lineage>
</organism>
<evidence type="ECO:0000313" key="8">
    <source>
        <dbReference type="EMBL" id="MCL6683022.1"/>
    </source>
</evidence>
<dbReference type="InterPro" id="IPR013325">
    <property type="entry name" value="RNA_pol_sigma_r2"/>
</dbReference>
<gene>
    <name evidence="8" type="ORF">LZ536_03770</name>
</gene>
<evidence type="ECO:0000256" key="4">
    <source>
        <dbReference type="ARBA" id="ARBA00023125"/>
    </source>
</evidence>
<dbReference type="NCBIfam" id="TIGR02937">
    <property type="entry name" value="sigma70-ECF"/>
    <property type="match status" value="1"/>
</dbReference>
<evidence type="ECO:0000256" key="3">
    <source>
        <dbReference type="ARBA" id="ARBA00023082"/>
    </source>
</evidence>
<name>A0ABT0RK55_9SPHN</name>
<comment type="caution">
    <text evidence="8">The sequence shown here is derived from an EMBL/GenBank/DDBJ whole genome shotgun (WGS) entry which is preliminary data.</text>
</comment>
<dbReference type="Proteomes" id="UP001165363">
    <property type="component" value="Unassembled WGS sequence"/>
</dbReference>